<evidence type="ECO:0000256" key="1">
    <source>
        <dbReference type="SAM" id="MobiDB-lite"/>
    </source>
</evidence>
<evidence type="ECO:0000313" key="2">
    <source>
        <dbReference type="EMBL" id="CAA9421135.1"/>
    </source>
</evidence>
<feature type="compositionally biased region" description="Basic and acidic residues" evidence="1">
    <location>
        <begin position="24"/>
        <end position="45"/>
    </location>
</feature>
<feature type="compositionally biased region" description="Gly residues" evidence="1">
    <location>
        <begin position="81"/>
        <end position="91"/>
    </location>
</feature>
<organism evidence="2">
    <name type="scientific">uncultured Phycisphaerae bacterium</name>
    <dbReference type="NCBI Taxonomy" id="904963"/>
    <lineage>
        <taxon>Bacteria</taxon>
        <taxon>Pseudomonadati</taxon>
        <taxon>Planctomycetota</taxon>
        <taxon>Phycisphaerae</taxon>
        <taxon>environmental samples</taxon>
    </lineage>
</organism>
<gene>
    <name evidence="2" type="ORF">AVDCRST_MAG64-2874</name>
</gene>
<protein>
    <submittedName>
        <fullName evidence="2">Uncharacterized protein</fullName>
    </submittedName>
</protein>
<feature type="non-terminal residue" evidence="2">
    <location>
        <position position="91"/>
    </location>
</feature>
<proteinExistence type="predicted"/>
<feature type="non-terminal residue" evidence="2">
    <location>
        <position position="1"/>
    </location>
</feature>
<dbReference type="AlphaFoldDB" id="A0A6J4PVW0"/>
<feature type="compositionally biased region" description="Basic and acidic residues" evidence="1">
    <location>
        <begin position="1"/>
        <end position="10"/>
    </location>
</feature>
<name>A0A6J4PVW0_9BACT</name>
<feature type="region of interest" description="Disordered" evidence="1">
    <location>
        <begin position="1"/>
        <end position="91"/>
    </location>
</feature>
<sequence length="91" mass="9457">DELEDRDPRVGRAGGDPGGGRRRPGGDHAERQAVGRGRPGRDRAGGRRAGRRPQGPTDLPVRPPRVHGGEGAVRRDDAGRSGRGVGRGGAV</sequence>
<reference evidence="2" key="1">
    <citation type="submission" date="2020-02" db="EMBL/GenBank/DDBJ databases">
        <authorList>
            <person name="Meier V. D."/>
        </authorList>
    </citation>
    <scope>NUCLEOTIDE SEQUENCE</scope>
    <source>
        <strain evidence="2">AVDCRST_MAG64</strain>
    </source>
</reference>
<accession>A0A6J4PVW0</accession>
<dbReference type="EMBL" id="CADCUQ010000653">
    <property type="protein sequence ID" value="CAA9421135.1"/>
    <property type="molecule type" value="Genomic_DNA"/>
</dbReference>